<organism evidence="1 2">
    <name type="scientific">Helianthus annuus</name>
    <name type="common">Common sunflower</name>
    <dbReference type="NCBI Taxonomy" id="4232"/>
    <lineage>
        <taxon>Eukaryota</taxon>
        <taxon>Viridiplantae</taxon>
        <taxon>Streptophyta</taxon>
        <taxon>Embryophyta</taxon>
        <taxon>Tracheophyta</taxon>
        <taxon>Spermatophyta</taxon>
        <taxon>Magnoliopsida</taxon>
        <taxon>eudicotyledons</taxon>
        <taxon>Gunneridae</taxon>
        <taxon>Pentapetalae</taxon>
        <taxon>asterids</taxon>
        <taxon>campanulids</taxon>
        <taxon>Asterales</taxon>
        <taxon>Asteraceae</taxon>
        <taxon>Asteroideae</taxon>
        <taxon>Heliantheae alliance</taxon>
        <taxon>Heliantheae</taxon>
        <taxon>Helianthus</taxon>
    </lineage>
</organism>
<keyword evidence="2" id="KW-1185">Reference proteome</keyword>
<dbReference type="InParanoid" id="A0A251UM51"/>
<reference evidence="2" key="1">
    <citation type="journal article" date="2017" name="Nature">
        <title>The sunflower genome provides insights into oil metabolism, flowering and Asterid evolution.</title>
        <authorList>
            <person name="Badouin H."/>
            <person name="Gouzy J."/>
            <person name="Grassa C.J."/>
            <person name="Murat F."/>
            <person name="Staton S.E."/>
            <person name="Cottret L."/>
            <person name="Lelandais-Briere C."/>
            <person name="Owens G.L."/>
            <person name="Carrere S."/>
            <person name="Mayjonade B."/>
            <person name="Legrand L."/>
            <person name="Gill N."/>
            <person name="Kane N.C."/>
            <person name="Bowers J.E."/>
            <person name="Hubner S."/>
            <person name="Bellec A."/>
            <person name="Berard A."/>
            <person name="Berges H."/>
            <person name="Blanchet N."/>
            <person name="Boniface M.C."/>
            <person name="Brunel D."/>
            <person name="Catrice O."/>
            <person name="Chaidir N."/>
            <person name="Claudel C."/>
            <person name="Donnadieu C."/>
            <person name="Faraut T."/>
            <person name="Fievet G."/>
            <person name="Helmstetter N."/>
            <person name="King M."/>
            <person name="Knapp S.J."/>
            <person name="Lai Z."/>
            <person name="Le Paslier M.C."/>
            <person name="Lippi Y."/>
            <person name="Lorenzon L."/>
            <person name="Mandel J.R."/>
            <person name="Marage G."/>
            <person name="Marchand G."/>
            <person name="Marquand E."/>
            <person name="Bret-Mestries E."/>
            <person name="Morien E."/>
            <person name="Nambeesan S."/>
            <person name="Nguyen T."/>
            <person name="Pegot-Espagnet P."/>
            <person name="Pouilly N."/>
            <person name="Raftis F."/>
            <person name="Sallet E."/>
            <person name="Schiex T."/>
            <person name="Thomas J."/>
            <person name="Vandecasteele C."/>
            <person name="Vares D."/>
            <person name="Vear F."/>
            <person name="Vautrin S."/>
            <person name="Crespi M."/>
            <person name="Mangin B."/>
            <person name="Burke J.M."/>
            <person name="Salse J."/>
            <person name="Munos S."/>
            <person name="Vincourt P."/>
            <person name="Rieseberg L.H."/>
            <person name="Langlade N.B."/>
        </authorList>
    </citation>
    <scope>NUCLEOTIDE SEQUENCE [LARGE SCALE GENOMIC DNA]</scope>
    <source>
        <strain evidence="2">cv. SF193</strain>
    </source>
</reference>
<protein>
    <submittedName>
        <fullName evidence="1">Uncharacterized protein</fullName>
    </submittedName>
</protein>
<dbReference type="AlphaFoldDB" id="A0A251UM51"/>
<name>A0A251UM51_HELAN</name>
<gene>
    <name evidence="1" type="ORF">HannXRQ_Chr05g0136601</name>
</gene>
<accession>A0A251UM51</accession>
<evidence type="ECO:0000313" key="1">
    <source>
        <dbReference type="EMBL" id="OTG24428.1"/>
    </source>
</evidence>
<dbReference type="Proteomes" id="UP000215914">
    <property type="component" value="Chromosome 5"/>
</dbReference>
<sequence length="69" mass="8057">MIGTKWKEICLRGIHGSYKKDLYLEEQWDMHLTSNVYFGDAGSRGESGADLVEKRHSEVNFFYSFFNCN</sequence>
<dbReference type="EMBL" id="CM007894">
    <property type="protein sequence ID" value="OTG24428.1"/>
    <property type="molecule type" value="Genomic_DNA"/>
</dbReference>
<evidence type="ECO:0000313" key="2">
    <source>
        <dbReference type="Proteomes" id="UP000215914"/>
    </source>
</evidence>
<proteinExistence type="predicted"/>